<dbReference type="Proteomes" id="UP001519325">
    <property type="component" value="Unassembled WGS sequence"/>
</dbReference>
<dbReference type="InterPro" id="IPR004176">
    <property type="entry name" value="Clp_R_N"/>
</dbReference>
<evidence type="ECO:0000259" key="2">
    <source>
        <dbReference type="Pfam" id="PF02861"/>
    </source>
</evidence>
<protein>
    <submittedName>
        <fullName evidence="3">ATP-dependent Clp protease ATP-binding subunit ClpA</fullName>
    </submittedName>
</protein>
<keyword evidence="3" id="KW-0645">Protease</keyword>
<dbReference type="EMBL" id="JAGGMR010000001">
    <property type="protein sequence ID" value="MBP2190153.1"/>
    <property type="molecule type" value="Genomic_DNA"/>
</dbReference>
<dbReference type="GO" id="GO:0005524">
    <property type="term" value="F:ATP binding"/>
    <property type="evidence" value="ECO:0007669"/>
    <property type="project" value="UniProtKB-KW"/>
</dbReference>
<keyword evidence="4" id="KW-1185">Reference proteome</keyword>
<dbReference type="GO" id="GO:0008233">
    <property type="term" value="F:peptidase activity"/>
    <property type="evidence" value="ECO:0007669"/>
    <property type="project" value="UniProtKB-KW"/>
</dbReference>
<gene>
    <name evidence="3" type="ORF">BJ987_003054</name>
</gene>
<keyword evidence="3" id="KW-0067">ATP-binding</keyword>
<name>A0ABS4QF04_9NOCA</name>
<organism evidence="3 4">
    <name type="scientific">Nocardia goodfellowii</name>
    <dbReference type="NCBI Taxonomy" id="882446"/>
    <lineage>
        <taxon>Bacteria</taxon>
        <taxon>Bacillati</taxon>
        <taxon>Actinomycetota</taxon>
        <taxon>Actinomycetes</taxon>
        <taxon>Mycobacteriales</taxon>
        <taxon>Nocardiaceae</taxon>
        <taxon>Nocardia</taxon>
    </lineage>
</organism>
<proteinExistence type="predicted"/>
<feature type="compositionally biased region" description="Pro residues" evidence="1">
    <location>
        <begin position="1"/>
        <end position="20"/>
    </location>
</feature>
<dbReference type="InterPro" id="IPR036628">
    <property type="entry name" value="Clp_N_dom_sf"/>
</dbReference>
<accession>A0ABS4QF04</accession>
<comment type="caution">
    <text evidence="3">The sequence shown here is derived from an EMBL/GenBank/DDBJ whole genome shotgun (WGS) entry which is preliminary data.</text>
</comment>
<keyword evidence="3" id="KW-0547">Nucleotide-binding</keyword>
<reference evidence="3 4" key="1">
    <citation type="submission" date="2021-03" db="EMBL/GenBank/DDBJ databases">
        <title>Sequencing the genomes of 1000 actinobacteria strains.</title>
        <authorList>
            <person name="Klenk H.-P."/>
        </authorList>
    </citation>
    <scope>NUCLEOTIDE SEQUENCE [LARGE SCALE GENOMIC DNA]</scope>
    <source>
        <strain evidence="3 4">DSM 45516</strain>
    </source>
</reference>
<keyword evidence="3" id="KW-0378">Hydrolase</keyword>
<dbReference type="GO" id="GO:0006508">
    <property type="term" value="P:proteolysis"/>
    <property type="evidence" value="ECO:0007669"/>
    <property type="project" value="UniProtKB-KW"/>
</dbReference>
<dbReference type="Pfam" id="PF02861">
    <property type="entry name" value="Clp_N"/>
    <property type="match status" value="1"/>
</dbReference>
<dbReference type="SUPFAM" id="SSF81923">
    <property type="entry name" value="Double Clp-N motif"/>
    <property type="match status" value="1"/>
</dbReference>
<dbReference type="Gene3D" id="1.10.1780.10">
    <property type="entry name" value="Clp, N-terminal domain"/>
    <property type="match status" value="1"/>
</dbReference>
<evidence type="ECO:0000256" key="1">
    <source>
        <dbReference type="SAM" id="MobiDB-lite"/>
    </source>
</evidence>
<dbReference type="RefSeq" id="WP_209889887.1">
    <property type="nucleotide sequence ID" value="NZ_JAGGMR010000001.1"/>
</dbReference>
<sequence length="115" mass="12733">MTTTAPPPTTDPVSPDPTPPENVTQVEGWITAELEQVLQRAVDIANAAGNRQLRVEHVALAMLEDSGSSVRADWRGALTVTQWTKALFEALPARQVERDQPRQVTDIFCWRSLRG</sequence>
<feature type="domain" description="Clp R" evidence="2">
    <location>
        <begin position="31"/>
        <end position="71"/>
    </location>
</feature>
<feature type="region of interest" description="Disordered" evidence="1">
    <location>
        <begin position="1"/>
        <end position="23"/>
    </location>
</feature>
<evidence type="ECO:0000313" key="4">
    <source>
        <dbReference type="Proteomes" id="UP001519325"/>
    </source>
</evidence>
<evidence type="ECO:0000313" key="3">
    <source>
        <dbReference type="EMBL" id="MBP2190153.1"/>
    </source>
</evidence>